<gene>
    <name evidence="2" type="ORF">SDC9_161084</name>
</gene>
<proteinExistence type="predicted"/>
<accession>A0A645FH84</accession>
<sequence length="148" mass="16634">MTCSVTNSIPVIVSLVRVRNRKVGGIALYIVTLHDCVVGVGLGSFCKRIQYSLRVIVALFGYNIEVTGFYSVAKFDPFGNITTVPGISCRKRDRTWFLCFFEVLYGLVQVCHTAGINHIPLVIRRIVLGSHCLRIRHFAVQVKHHEES</sequence>
<feature type="transmembrane region" description="Helical" evidence="1">
    <location>
        <begin position="26"/>
        <end position="46"/>
    </location>
</feature>
<comment type="caution">
    <text evidence="2">The sequence shown here is derived from an EMBL/GenBank/DDBJ whole genome shotgun (WGS) entry which is preliminary data.</text>
</comment>
<organism evidence="2">
    <name type="scientific">bioreactor metagenome</name>
    <dbReference type="NCBI Taxonomy" id="1076179"/>
    <lineage>
        <taxon>unclassified sequences</taxon>
        <taxon>metagenomes</taxon>
        <taxon>ecological metagenomes</taxon>
    </lineage>
</organism>
<dbReference type="AlphaFoldDB" id="A0A645FH84"/>
<keyword evidence="1" id="KW-0812">Transmembrane</keyword>
<evidence type="ECO:0000313" key="2">
    <source>
        <dbReference type="EMBL" id="MPN13758.1"/>
    </source>
</evidence>
<name>A0A645FH84_9ZZZZ</name>
<reference evidence="2" key="1">
    <citation type="submission" date="2019-08" db="EMBL/GenBank/DDBJ databases">
        <authorList>
            <person name="Kucharzyk K."/>
            <person name="Murdoch R.W."/>
            <person name="Higgins S."/>
            <person name="Loffler F."/>
        </authorList>
    </citation>
    <scope>NUCLEOTIDE SEQUENCE</scope>
</reference>
<dbReference type="EMBL" id="VSSQ01060301">
    <property type="protein sequence ID" value="MPN13758.1"/>
    <property type="molecule type" value="Genomic_DNA"/>
</dbReference>
<protein>
    <submittedName>
        <fullName evidence="2">Uncharacterized protein</fullName>
    </submittedName>
</protein>
<keyword evidence="1" id="KW-1133">Transmembrane helix</keyword>
<keyword evidence="1" id="KW-0472">Membrane</keyword>
<evidence type="ECO:0000256" key="1">
    <source>
        <dbReference type="SAM" id="Phobius"/>
    </source>
</evidence>